<name>A0A1H0AIP2_ALLAB</name>
<dbReference type="InterPro" id="IPR012338">
    <property type="entry name" value="Beta-lactam/transpept-like"/>
</dbReference>
<gene>
    <name evidence="5" type="ORF">SAMN04489726_6099</name>
</gene>
<dbReference type="SUPFAM" id="SSF56601">
    <property type="entry name" value="beta-lactamase/transpeptidase-like"/>
    <property type="match status" value="1"/>
</dbReference>
<dbReference type="PANTHER" id="PTHR43283">
    <property type="entry name" value="BETA-LACTAMASE-RELATED"/>
    <property type="match status" value="1"/>
</dbReference>
<dbReference type="Pfam" id="PF20773">
    <property type="entry name" value="InhA-like_MAM"/>
    <property type="match status" value="1"/>
</dbReference>
<dbReference type="AlphaFoldDB" id="A0A1H0AIP2"/>
<dbReference type="Gene3D" id="2.60.120.260">
    <property type="entry name" value="Galactose-binding domain-like"/>
    <property type="match status" value="1"/>
</dbReference>
<evidence type="ECO:0000259" key="4">
    <source>
        <dbReference type="Pfam" id="PF00144"/>
    </source>
</evidence>
<dbReference type="InterPro" id="IPR050789">
    <property type="entry name" value="Diverse_Enzym_Activities"/>
</dbReference>
<protein>
    <submittedName>
        <fullName evidence="5">CubicO group peptidase, beta-lactamase class C family</fullName>
    </submittedName>
</protein>
<dbReference type="Proteomes" id="UP000183376">
    <property type="component" value="Chromosome I"/>
</dbReference>
<proteinExistence type="predicted"/>
<dbReference type="STRING" id="211114.SAMN04489726_6099"/>
<accession>A0A1H0AIP2</accession>
<dbReference type="RefSeq" id="WP_030428196.1">
    <property type="nucleotide sequence ID" value="NZ_JOEF01000003.1"/>
</dbReference>
<evidence type="ECO:0000256" key="1">
    <source>
        <dbReference type="ARBA" id="ARBA00022801"/>
    </source>
</evidence>
<feature type="chain" id="PRO_5009246809" evidence="3">
    <location>
        <begin position="25"/>
        <end position="582"/>
    </location>
</feature>
<reference evidence="5 6" key="1">
    <citation type="submission" date="2016-10" db="EMBL/GenBank/DDBJ databases">
        <authorList>
            <person name="de Groot N.N."/>
        </authorList>
    </citation>
    <scope>NUCLEOTIDE SEQUENCE [LARGE SCALE GENOMIC DNA]</scope>
    <source>
        <strain evidence="5 6">DSM 44149</strain>
    </source>
</reference>
<evidence type="ECO:0000256" key="3">
    <source>
        <dbReference type="SAM" id="SignalP"/>
    </source>
</evidence>
<feature type="domain" description="Beta-lactamase-related" evidence="4">
    <location>
        <begin position="89"/>
        <end position="420"/>
    </location>
</feature>
<organism evidence="5 6">
    <name type="scientific">Allokutzneria albata</name>
    <name type="common">Kibdelosporangium albatum</name>
    <dbReference type="NCBI Taxonomy" id="211114"/>
    <lineage>
        <taxon>Bacteria</taxon>
        <taxon>Bacillati</taxon>
        <taxon>Actinomycetota</taxon>
        <taxon>Actinomycetes</taxon>
        <taxon>Pseudonocardiales</taxon>
        <taxon>Pseudonocardiaceae</taxon>
        <taxon>Allokutzneria</taxon>
    </lineage>
</organism>
<feature type="region of interest" description="Disordered" evidence="2">
    <location>
        <begin position="486"/>
        <end position="513"/>
    </location>
</feature>
<dbReference type="EMBL" id="LT629701">
    <property type="protein sequence ID" value="SDN33297.1"/>
    <property type="molecule type" value="Genomic_DNA"/>
</dbReference>
<dbReference type="GO" id="GO:0016787">
    <property type="term" value="F:hydrolase activity"/>
    <property type="evidence" value="ECO:0007669"/>
    <property type="project" value="UniProtKB-KW"/>
</dbReference>
<sequence length="582" mass="62613">MRSRALTCVALLTGLAVLGGTASAAPASPEAFGTAGRFDRPHSGFAPQWTKLRDGSPEQVGLDRAPIDAAWNQLRAWTEKQGTANPLYAGAVGVLVHDGVVVSKGALGHALRYADDKGTELPKDKWVPMGADTIFDMASISKLFTSVVVMQQVERGKIDLDRTVASYLPAYAANGKEGIKVRQLLTHTTGMQPFIPLWRDWPDKPSRIKAALESKLQQPPGTGYIYSDLNLITLAVLAEQVAGAPLDVLVRKGVTDPLGMTDTGYNPPKEKLHRVAATEFAVVPPRGMVRGEVHDENAWSLGGVAGHAGIFSTARDMAVFGQMVLNGGSYGGKRVLRPDTLRDMTVNYIPQFAPNQRGLGFELNQHWYMDGLAGQRTAGHTGFTGTSLVIDPTSRSVAVLLTNRVHPTRTWGSNNPARRAFARGLAQAMGVRPVQGPDAWYSGAPDARDATLTTPALPGAKVATFDVFVDTEPKLDKLTVEASVDGGTSWQPVPLRTGGRGAPEGPQEALSGSGHRSWWTVLADLPEAKDVTLRWRYSTDAQSSGRGVYLDGIRVWGPTGLVLDGEREPRRLTADGWRTARH</sequence>
<evidence type="ECO:0000256" key="2">
    <source>
        <dbReference type="SAM" id="MobiDB-lite"/>
    </source>
</evidence>
<dbReference type="Pfam" id="PF00144">
    <property type="entry name" value="Beta-lactamase"/>
    <property type="match status" value="1"/>
</dbReference>
<dbReference type="OrthoDB" id="9809635at2"/>
<feature type="signal peptide" evidence="3">
    <location>
        <begin position="1"/>
        <end position="24"/>
    </location>
</feature>
<keyword evidence="1" id="KW-0378">Hydrolase</keyword>
<dbReference type="Gene3D" id="3.40.710.10">
    <property type="entry name" value="DD-peptidase/beta-lactamase superfamily"/>
    <property type="match status" value="1"/>
</dbReference>
<keyword evidence="6" id="KW-1185">Reference proteome</keyword>
<evidence type="ECO:0000313" key="6">
    <source>
        <dbReference type="Proteomes" id="UP000183376"/>
    </source>
</evidence>
<dbReference type="InterPro" id="IPR001466">
    <property type="entry name" value="Beta-lactam-related"/>
</dbReference>
<keyword evidence="3" id="KW-0732">Signal</keyword>
<dbReference type="PANTHER" id="PTHR43283:SF11">
    <property type="entry name" value="BETA-LACTAMASE-RELATED DOMAIN-CONTAINING PROTEIN"/>
    <property type="match status" value="1"/>
</dbReference>
<evidence type="ECO:0000313" key="5">
    <source>
        <dbReference type="EMBL" id="SDN33297.1"/>
    </source>
</evidence>
<dbReference type="eggNOG" id="COG1680">
    <property type="taxonomic scope" value="Bacteria"/>
</dbReference>